<evidence type="ECO:0000256" key="3">
    <source>
        <dbReference type="ARBA" id="ARBA00022801"/>
    </source>
</evidence>
<feature type="compositionally biased region" description="Basic residues" evidence="7">
    <location>
        <begin position="1"/>
        <end position="19"/>
    </location>
</feature>
<dbReference type="Gene3D" id="3.30.540.10">
    <property type="entry name" value="Fructose-1,6-Bisphosphatase, subunit A, domain 1"/>
    <property type="match status" value="2"/>
</dbReference>
<dbReference type="InterPro" id="IPR033391">
    <property type="entry name" value="FBPase_N"/>
</dbReference>
<reference evidence="10" key="1">
    <citation type="submission" date="2021-02" db="EMBL/GenBank/DDBJ databases">
        <authorList>
            <person name="Dougan E. K."/>
            <person name="Rhodes N."/>
            <person name="Thang M."/>
            <person name="Chan C."/>
        </authorList>
    </citation>
    <scope>NUCLEOTIDE SEQUENCE</scope>
</reference>
<dbReference type="EMBL" id="CAJNDS010002699">
    <property type="protein sequence ID" value="CAE7567423.1"/>
    <property type="molecule type" value="Genomic_DNA"/>
</dbReference>
<feature type="region of interest" description="Disordered" evidence="7">
    <location>
        <begin position="537"/>
        <end position="559"/>
    </location>
</feature>
<feature type="domain" description="Fructose-1-6-bisphosphatase class 1 C-terminal" evidence="9">
    <location>
        <begin position="632"/>
        <end position="757"/>
    </location>
</feature>
<keyword evidence="5" id="KW-0119">Carbohydrate metabolism</keyword>
<dbReference type="InterPro" id="IPR044015">
    <property type="entry name" value="FBPase_C_dom"/>
</dbReference>
<dbReference type="Proteomes" id="UP000604046">
    <property type="component" value="Unassembled WGS sequence"/>
</dbReference>
<feature type="region of interest" description="Disordered" evidence="7">
    <location>
        <begin position="192"/>
        <end position="279"/>
    </location>
</feature>
<evidence type="ECO:0000256" key="7">
    <source>
        <dbReference type="SAM" id="MobiDB-lite"/>
    </source>
</evidence>
<feature type="compositionally biased region" description="Low complexity" evidence="7">
    <location>
        <begin position="193"/>
        <end position="202"/>
    </location>
</feature>
<protein>
    <recommendedName>
        <fullName evidence="12">Fructose-bisphosphatase</fullName>
    </recommendedName>
</protein>
<organism evidence="10 11">
    <name type="scientific">Symbiodinium natans</name>
    <dbReference type="NCBI Taxonomy" id="878477"/>
    <lineage>
        <taxon>Eukaryota</taxon>
        <taxon>Sar</taxon>
        <taxon>Alveolata</taxon>
        <taxon>Dinophyceae</taxon>
        <taxon>Suessiales</taxon>
        <taxon>Symbiodiniaceae</taxon>
        <taxon>Symbiodinium</taxon>
    </lineage>
</organism>
<dbReference type="GO" id="GO:0046872">
    <property type="term" value="F:metal ion binding"/>
    <property type="evidence" value="ECO:0007669"/>
    <property type="project" value="UniProtKB-KW"/>
</dbReference>
<dbReference type="SUPFAM" id="SSF56655">
    <property type="entry name" value="Carbohydrate phosphatase"/>
    <property type="match status" value="2"/>
</dbReference>
<dbReference type="Pfam" id="PF00316">
    <property type="entry name" value="FBPase"/>
    <property type="match status" value="2"/>
</dbReference>
<dbReference type="GO" id="GO:0006002">
    <property type="term" value="P:fructose 6-phosphate metabolic process"/>
    <property type="evidence" value="ECO:0007669"/>
    <property type="project" value="TreeGrafter"/>
</dbReference>
<evidence type="ECO:0000313" key="10">
    <source>
        <dbReference type="EMBL" id="CAE7567423.1"/>
    </source>
</evidence>
<feature type="domain" description="Fructose-1-6-bisphosphatase class I N-terminal" evidence="8">
    <location>
        <begin position="70"/>
        <end position="148"/>
    </location>
</feature>
<comment type="caution">
    <text evidence="10">The sequence shown here is derived from an EMBL/GenBank/DDBJ whole genome shotgun (WGS) entry which is preliminary data.</text>
</comment>
<evidence type="ECO:0000256" key="1">
    <source>
        <dbReference type="ARBA" id="ARBA00010941"/>
    </source>
</evidence>
<evidence type="ECO:0000256" key="6">
    <source>
        <dbReference type="ARBA" id="ARBA00024331"/>
    </source>
</evidence>
<evidence type="ECO:0000256" key="4">
    <source>
        <dbReference type="ARBA" id="ARBA00022842"/>
    </source>
</evidence>
<dbReference type="GO" id="GO:0006000">
    <property type="term" value="P:fructose metabolic process"/>
    <property type="evidence" value="ECO:0007669"/>
    <property type="project" value="TreeGrafter"/>
</dbReference>
<proteinExistence type="inferred from homology"/>
<dbReference type="PANTHER" id="PTHR11556:SF35">
    <property type="entry name" value="SEDOHEPTULOSE-1,7-BISPHOSPHATASE, CHLOROPLASTIC"/>
    <property type="match status" value="1"/>
</dbReference>
<feature type="compositionally biased region" description="Basic and acidic residues" evidence="7">
    <location>
        <begin position="389"/>
        <end position="399"/>
    </location>
</feature>
<dbReference type="GO" id="GO:0042132">
    <property type="term" value="F:fructose 1,6-bisphosphate 1-phosphatase activity"/>
    <property type="evidence" value="ECO:0007669"/>
    <property type="project" value="TreeGrafter"/>
</dbReference>
<sequence length="761" mass="84135">MLATRRASRAKQAKQAKLPRKADDAYGASHTSFYTDAVAKDKYDTLEEVLSLKLKDEKLKGMVNELLDACVKITEALRVNLVTVNDASNAFGDRQLTVDVIADNLLWDLAKTSKFVYEASSEEEPEIVQTNNDGQYVLCWDPLDGSSIEWKHSFETECASRSRVSFLSRGFCWGLVSNGILSRVEMLGGEMGAGRAEAPGGRESQEREEQEEQEEHEEGRESEAASQEASPQASQEPPGAEEPGQPRPLSTQDVERHRASWPDIPGNASEPSEPEVLSVQVSSSQMVPVKLELQATEAEQVGSLGPLGPILNWCHQENAKNKEFFKEQLAEVKAADRQERKEDREFLANFFKEQLAEQRKFYKECLELQASHGRASSGSFQPGVPVKVESSEGEERLGGRVEEKDFSTLQGEHDDKTTVSCSEKMVPAPGLQTWPGVATPVDLWKKHLPDDLPPVGLAATALTDSEWKSRGYELARRTHLEKPGQAIKVIRNRPSAIFSVKNTKRTYSSWCYPIHFVWTKDVSQELLAKLPPQVLRSDEAQPKKKSEAPKAKAKRAKPSSSIVDNNWAVGTIVGVWDKSTGLIGATGRDQVMSLVALYGPRTTVFITLDDGVYEFTLGDGNEWICSRDKIQIKPDCKIFAPANMRAAQEVEGYNNLIQHYMTNKFTLRYTGGLVPDVCQQFTKGQGVFTNPTSKASPAKLRLAFEAAPFGRLVEMSGGKTSDGVSGNSVLDMKITAVDQRTALAIGSAEEVDRFNNMVLQK</sequence>
<dbReference type="GO" id="GO:0005986">
    <property type="term" value="P:sucrose biosynthetic process"/>
    <property type="evidence" value="ECO:0007669"/>
    <property type="project" value="TreeGrafter"/>
</dbReference>
<gene>
    <name evidence="10" type="ORF">SNAT2548_LOCUS32191</name>
</gene>
<evidence type="ECO:0000313" key="11">
    <source>
        <dbReference type="Proteomes" id="UP000604046"/>
    </source>
</evidence>
<feature type="compositionally biased region" description="Acidic residues" evidence="7">
    <location>
        <begin position="206"/>
        <end position="216"/>
    </location>
</feature>
<evidence type="ECO:0000256" key="5">
    <source>
        <dbReference type="ARBA" id="ARBA00023277"/>
    </source>
</evidence>
<evidence type="ECO:0000259" key="9">
    <source>
        <dbReference type="Pfam" id="PF18913"/>
    </source>
</evidence>
<name>A0A812UH36_9DINO</name>
<evidence type="ECO:0008006" key="12">
    <source>
        <dbReference type="Google" id="ProtNLM"/>
    </source>
</evidence>
<feature type="domain" description="Fructose-1-6-bisphosphatase class I N-terminal" evidence="8">
    <location>
        <begin position="560"/>
        <end position="624"/>
    </location>
</feature>
<feature type="region of interest" description="Disordered" evidence="7">
    <location>
        <begin position="1"/>
        <end position="23"/>
    </location>
</feature>
<dbReference type="GO" id="GO:0005737">
    <property type="term" value="C:cytoplasm"/>
    <property type="evidence" value="ECO:0007669"/>
    <property type="project" value="TreeGrafter"/>
</dbReference>
<accession>A0A812UH36</accession>
<dbReference type="InterPro" id="IPR000146">
    <property type="entry name" value="FBPase_class-1"/>
</dbReference>
<dbReference type="Pfam" id="PF18913">
    <property type="entry name" value="FBPase_C"/>
    <property type="match status" value="1"/>
</dbReference>
<feature type="compositionally biased region" description="Basic and acidic residues" evidence="7">
    <location>
        <begin position="537"/>
        <end position="550"/>
    </location>
</feature>
<keyword evidence="3" id="KW-0378">Hydrolase</keyword>
<keyword evidence="4" id="KW-0460">Magnesium</keyword>
<dbReference type="GO" id="GO:0030388">
    <property type="term" value="P:fructose 1,6-bisphosphate metabolic process"/>
    <property type="evidence" value="ECO:0007669"/>
    <property type="project" value="TreeGrafter"/>
</dbReference>
<dbReference type="AlphaFoldDB" id="A0A812UH36"/>
<dbReference type="OrthoDB" id="10256725at2759"/>
<keyword evidence="2" id="KW-0479">Metal-binding</keyword>
<dbReference type="Gene3D" id="3.40.190.80">
    <property type="match status" value="1"/>
</dbReference>
<dbReference type="InterPro" id="IPR023079">
    <property type="entry name" value="SBPase"/>
</dbReference>
<feature type="compositionally biased region" description="Low complexity" evidence="7">
    <location>
        <begin position="269"/>
        <end position="279"/>
    </location>
</feature>
<comment type="similarity">
    <text evidence="1">Belongs to the FBPase class 1 family.</text>
</comment>
<dbReference type="GO" id="GO:0006094">
    <property type="term" value="P:gluconeogenesis"/>
    <property type="evidence" value="ECO:0007669"/>
    <property type="project" value="TreeGrafter"/>
</dbReference>
<dbReference type="PRINTS" id="PR01958">
    <property type="entry name" value="S17BPHPHTASE"/>
</dbReference>
<feature type="region of interest" description="Disordered" evidence="7">
    <location>
        <begin position="374"/>
        <end position="399"/>
    </location>
</feature>
<dbReference type="PANTHER" id="PTHR11556">
    <property type="entry name" value="FRUCTOSE-1,6-BISPHOSPHATASE-RELATED"/>
    <property type="match status" value="1"/>
</dbReference>
<evidence type="ECO:0000256" key="2">
    <source>
        <dbReference type="ARBA" id="ARBA00022723"/>
    </source>
</evidence>
<keyword evidence="11" id="KW-1185">Reference proteome</keyword>
<comment type="pathway">
    <text evidence="6">Carbohydrate biosynthesis.</text>
</comment>
<evidence type="ECO:0000259" key="8">
    <source>
        <dbReference type="Pfam" id="PF00316"/>
    </source>
</evidence>
<feature type="compositionally biased region" description="Low complexity" evidence="7">
    <location>
        <begin position="224"/>
        <end position="243"/>
    </location>
</feature>